<dbReference type="AlphaFoldDB" id="A0A8S1EIP0"/>
<accession>A0A8S1EIP0</accession>
<sequence>MVTKKKARKNEDFKKVKLKIGKKLKKTATTDTTIKAKRVVLANQLEEKVAAEDKPLSYRGLTLDELSTQLGHFNKNIRNGAIMGLKQILSSRPDLIAAHLRTLVPSIARLLSDNTLEPKHYAQLKALLKVICTAPSGTMSAHITLFLAHVYRALSHMEIQVRNFALSILSILMETYPKLCRNNADLFPSFINFLSSSRKPKWNSPKFLDTITQFINIFDVNKKKKRTETELELNFERETLHVSSVGRVFQESSNVSPFDFAVLTSAKTTSVSPFELPSALLSLIKAVSPILSNSILEDTGGAFMQQTCQIIESIVKAAENQPNEFLMKDFKKSVYDSMESVRKSIEKRKGSSAKLKSSAKWLIAADFV</sequence>
<dbReference type="InterPro" id="IPR024679">
    <property type="entry name" value="Ipi1_N"/>
</dbReference>
<evidence type="ECO:0000256" key="1">
    <source>
        <dbReference type="ARBA" id="ARBA00004123"/>
    </source>
</evidence>
<dbReference type="InterPro" id="IPR016024">
    <property type="entry name" value="ARM-type_fold"/>
</dbReference>
<evidence type="ECO:0000256" key="2">
    <source>
        <dbReference type="ARBA" id="ARBA00006427"/>
    </source>
</evidence>
<dbReference type="InterPro" id="IPR011989">
    <property type="entry name" value="ARM-like"/>
</dbReference>
<dbReference type="PANTHER" id="PTHR16056">
    <property type="entry name" value="REGULATOR OF MICROTUBULE DYNAMICS PROTEIN"/>
    <property type="match status" value="1"/>
</dbReference>
<dbReference type="SUPFAM" id="SSF48371">
    <property type="entry name" value="ARM repeat"/>
    <property type="match status" value="1"/>
</dbReference>
<keyword evidence="6" id="KW-1185">Reference proteome</keyword>
<organism evidence="5 6">
    <name type="scientific">Caenorhabditis bovis</name>
    <dbReference type="NCBI Taxonomy" id="2654633"/>
    <lineage>
        <taxon>Eukaryota</taxon>
        <taxon>Metazoa</taxon>
        <taxon>Ecdysozoa</taxon>
        <taxon>Nematoda</taxon>
        <taxon>Chromadorea</taxon>
        <taxon>Rhabditida</taxon>
        <taxon>Rhabditina</taxon>
        <taxon>Rhabditomorpha</taxon>
        <taxon>Rhabditoidea</taxon>
        <taxon>Rhabditidae</taxon>
        <taxon>Peloderinae</taxon>
        <taxon>Caenorhabditis</taxon>
    </lineage>
</organism>
<comment type="subcellular location">
    <subcellularLocation>
        <location evidence="1">Nucleus</location>
    </subcellularLocation>
</comment>
<dbReference type="GO" id="GO:0071339">
    <property type="term" value="C:MLL1 complex"/>
    <property type="evidence" value="ECO:0007669"/>
    <property type="project" value="TreeGrafter"/>
</dbReference>
<evidence type="ECO:0000259" key="4">
    <source>
        <dbReference type="Pfam" id="PF12333"/>
    </source>
</evidence>
<comment type="similarity">
    <text evidence="2">Belongs to the IPI1/TEX10 family.</text>
</comment>
<name>A0A8S1EIP0_9PELO</name>
<protein>
    <recommendedName>
        <fullName evidence="4">Pre-rRNA-processing protein Ipi1 N-terminal domain-containing protein</fullName>
    </recommendedName>
</protein>
<evidence type="ECO:0000256" key="3">
    <source>
        <dbReference type="ARBA" id="ARBA00023242"/>
    </source>
</evidence>
<gene>
    <name evidence="5" type="ORF">CBOVIS_LOCUS4490</name>
</gene>
<dbReference type="PANTHER" id="PTHR16056:SF2">
    <property type="entry name" value="TESTIS-EXPRESSED PROTEIN 10"/>
    <property type="match status" value="1"/>
</dbReference>
<proteinExistence type="inferred from homology"/>
<comment type="caution">
    <text evidence="5">The sequence shown here is derived from an EMBL/GenBank/DDBJ whole genome shotgun (WGS) entry which is preliminary data.</text>
</comment>
<dbReference type="EMBL" id="CADEPM010000003">
    <property type="protein sequence ID" value="CAB3401795.1"/>
    <property type="molecule type" value="Genomic_DNA"/>
</dbReference>
<evidence type="ECO:0000313" key="6">
    <source>
        <dbReference type="Proteomes" id="UP000494206"/>
    </source>
</evidence>
<dbReference type="Proteomes" id="UP000494206">
    <property type="component" value="Unassembled WGS sequence"/>
</dbReference>
<dbReference type="Gene3D" id="1.25.10.10">
    <property type="entry name" value="Leucine-rich Repeat Variant"/>
    <property type="match status" value="1"/>
</dbReference>
<evidence type="ECO:0000313" key="5">
    <source>
        <dbReference type="EMBL" id="CAB3401795.1"/>
    </source>
</evidence>
<reference evidence="5 6" key="1">
    <citation type="submission" date="2020-04" db="EMBL/GenBank/DDBJ databases">
        <authorList>
            <person name="Laetsch R D."/>
            <person name="Stevens L."/>
            <person name="Kumar S."/>
            <person name="Blaxter L. M."/>
        </authorList>
    </citation>
    <scope>NUCLEOTIDE SEQUENCE [LARGE SCALE GENOMIC DNA]</scope>
</reference>
<feature type="domain" description="Pre-rRNA-processing protein Ipi1 N-terminal" evidence="4">
    <location>
        <begin position="139"/>
        <end position="213"/>
    </location>
</feature>
<dbReference type="OrthoDB" id="361362at2759"/>
<dbReference type="Pfam" id="PF12333">
    <property type="entry name" value="Ipi1_N"/>
    <property type="match status" value="1"/>
</dbReference>
<keyword evidence="3" id="KW-0539">Nucleus</keyword>